<dbReference type="EMBL" id="CM008049">
    <property type="protein sequence ID" value="PVH48087.1"/>
    <property type="molecule type" value="Genomic_DNA"/>
</dbReference>
<reference evidence="2" key="1">
    <citation type="submission" date="2018-04" db="EMBL/GenBank/DDBJ databases">
        <title>WGS assembly of Panicum hallii.</title>
        <authorList>
            <person name="Lovell J."/>
            <person name="Jenkins J."/>
            <person name="Lowry D."/>
            <person name="Mamidi S."/>
            <person name="Sreedasyam A."/>
            <person name="Weng X."/>
            <person name="Barry K."/>
            <person name="Bonette J."/>
            <person name="Campitelli B."/>
            <person name="Daum C."/>
            <person name="Gordon S."/>
            <person name="Gould B."/>
            <person name="Lipzen A."/>
            <person name="Macqueen A."/>
            <person name="Palacio-Mejia J."/>
            <person name="Plott C."/>
            <person name="Shakirov E."/>
            <person name="Shu S."/>
            <person name="Yoshinaga Y."/>
            <person name="Zane M."/>
            <person name="Rokhsar D."/>
            <person name="Grimwood J."/>
            <person name="Schmutz J."/>
            <person name="Juenger T."/>
        </authorList>
    </citation>
    <scope>NUCLEOTIDE SEQUENCE [LARGE SCALE GENOMIC DNA]</scope>
    <source>
        <strain evidence="2">FIL2</strain>
    </source>
</reference>
<gene>
    <name evidence="2" type="ORF">PAHAL_4G240700</name>
</gene>
<accession>A0A2T8JDU0</accession>
<feature type="region of interest" description="Disordered" evidence="1">
    <location>
        <begin position="37"/>
        <end position="70"/>
    </location>
</feature>
<organism evidence="2">
    <name type="scientific">Panicum hallii</name>
    <dbReference type="NCBI Taxonomy" id="206008"/>
    <lineage>
        <taxon>Eukaryota</taxon>
        <taxon>Viridiplantae</taxon>
        <taxon>Streptophyta</taxon>
        <taxon>Embryophyta</taxon>
        <taxon>Tracheophyta</taxon>
        <taxon>Spermatophyta</taxon>
        <taxon>Magnoliopsida</taxon>
        <taxon>Liliopsida</taxon>
        <taxon>Poales</taxon>
        <taxon>Poaceae</taxon>
        <taxon>PACMAD clade</taxon>
        <taxon>Panicoideae</taxon>
        <taxon>Panicodae</taxon>
        <taxon>Paniceae</taxon>
        <taxon>Panicinae</taxon>
        <taxon>Panicum</taxon>
        <taxon>Panicum sect. Panicum</taxon>
    </lineage>
</organism>
<sequence length="132" mass="14876">MAPGTGHGKSKPREIIPVDQPRLYKCACYRKTIKNTQGHGGHMVNQHKTIKKMKRQNEEHMANKRSKLSMELLPPNEADWSKYCTSKVRLDELVFTTVKANDDLPRGVESSGLGTEDNGDLDTDKLDLTLKL</sequence>
<evidence type="ECO:0000313" key="2">
    <source>
        <dbReference type="EMBL" id="PVH48087.1"/>
    </source>
</evidence>
<dbReference type="Proteomes" id="UP000243499">
    <property type="component" value="Chromosome 4"/>
</dbReference>
<proteinExistence type="predicted"/>
<evidence type="ECO:0000256" key="1">
    <source>
        <dbReference type="SAM" id="MobiDB-lite"/>
    </source>
</evidence>
<name>A0A2T8JDU0_9POAL</name>
<dbReference type="AlphaFoldDB" id="A0A2T8JDU0"/>
<protein>
    <submittedName>
        <fullName evidence="2">Uncharacterized protein</fullName>
    </submittedName>
</protein>
<dbReference type="Gramene" id="PVH48087">
    <property type="protein sequence ID" value="PVH48087"/>
    <property type="gene ID" value="PAHAL_4G240700"/>
</dbReference>